<dbReference type="AlphaFoldDB" id="A0A0V1BX41"/>
<dbReference type="EMBL" id="JYDI01001092">
    <property type="protein sequence ID" value="KRY41716.1"/>
    <property type="molecule type" value="Genomic_DNA"/>
</dbReference>
<protein>
    <submittedName>
        <fullName evidence="1">Uncharacterized protein</fullName>
    </submittedName>
</protein>
<comment type="caution">
    <text evidence="1">The sequence shown here is derived from an EMBL/GenBank/DDBJ whole genome shotgun (WGS) entry which is preliminary data.</text>
</comment>
<reference evidence="1 2" key="1">
    <citation type="submission" date="2015-01" db="EMBL/GenBank/DDBJ databases">
        <title>Evolution of Trichinella species and genotypes.</title>
        <authorList>
            <person name="Korhonen P.K."/>
            <person name="Edoardo P."/>
            <person name="Giuseppe L.R."/>
            <person name="Gasser R.B."/>
        </authorList>
    </citation>
    <scope>NUCLEOTIDE SEQUENCE [LARGE SCALE GENOMIC DNA]</scope>
    <source>
        <strain evidence="1">ISS120</strain>
    </source>
</reference>
<evidence type="ECO:0000313" key="2">
    <source>
        <dbReference type="Proteomes" id="UP000054653"/>
    </source>
</evidence>
<name>A0A0V1BX41_TRIBR</name>
<accession>A0A0V1BX41</accession>
<proteinExistence type="predicted"/>
<gene>
    <name evidence="1" type="ORF">T03_15667</name>
</gene>
<evidence type="ECO:0000313" key="1">
    <source>
        <dbReference type="EMBL" id="KRY41716.1"/>
    </source>
</evidence>
<sequence>MEDLEKVSNWNFHEWIPDGRLCLGANLKKYLPSGYASGYASGNIFIAAGYAPGYASGYASGNF</sequence>
<dbReference type="Proteomes" id="UP000054653">
    <property type="component" value="Unassembled WGS sequence"/>
</dbReference>
<keyword evidence="2" id="KW-1185">Reference proteome</keyword>
<organism evidence="1 2">
    <name type="scientific">Trichinella britovi</name>
    <name type="common">Parasitic roundworm</name>
    <dbReference type="NCBI Taxonomy" id="45882"/>
    <lineage>
        <taxon>Eukaryota</taxon>
        <taxon>Metazoa</taxon>
        <taxon>Ecdysozoa</taxon>
        <taxon>Nematoda</taxon>
        <taxon>Enoplea</taxon>
        <taxon>Dorylaimia</taxon>
        <taxon>Trichinellida</taxon>
        <taxon>Trichinellidae</taxon>
        <taxon>Trichinella</taxon>
    </lineage>
</organism>